<name>A0A6P8YJK0_THRPL</name>
<dbReference type="KEGG" id="tpal:117641123"/>
<dbReference type="InterPro" id="IPR043502">
    <property type="entry name" value="DNA/RNA_pol_sf"/>
</dbReference>
<organism evidence="3">
    <name type="scientific">Thrips palmi</name>
    <name type="common">Melon thrips</name>
    <dbReference type="NCBI Taxonomy" id="161013"/>
    <lineage>
        <taxon>Eukaryota</taxon>
        <taxon>Metazoa</taxon>
        <taxon>Ecdysozoa</taxon>
        <taxon>Arthropoda</taxon>
        <taxon>Hexapoda</taxon>
        <taxon>Insecta</taxon>
        <taxon>Pterygota</taxon>
        <taxon>Neoptera</taxon>
        <taxon>Paraneoptera</taxon>
        <taxon>Thysanoptera</taxon>
        <taxon>Terebrantia</taxon>
        <taxon>Thripoidea</taxon>
        <taxon>Thripidae</taxon>
        <taxon>Thrips</taxon>
    </lineage>
</organism>
<feature type="region of interest" description="Disordered" evidence="1">
    <location>
        <begin position="246"/>
        <end position="268"/>
    </location>
</feature>
<protein>
    <submittedName>
        <fullName evidence="3">Uncharacterized protein LOC117641123</fullName>
    </submittedName>
</protein>
<dbReference type="InParanoid" id="A0A6P8YJK0"/>
<evidence type="ECO:0000313" key="3">
    <source>
        <dbReference type="RefSeq" id="XP_034234127.1"/>
    </source>
</evidence>
<dbReference type="SUPFAM" id="SSF56672">
    <property type="entry name" value="DNA/RNA polymerases"/>
    <property type="match status" value="1"/>
</dbReference>
<keyword evidence="2" id="KW-1185">Reference proteome</keyword>
<dbReference type="RefSeq" id="XP_034234127.1">
    <property type="nucleotide sequence ID" value="XM_034378236.1"/>
</dbReference>
<feature type="compositionally biased region" description="Polar residues" evidence="1">
    <location>
        <begin position="256"/>
        <end position="267"/>
    </location>
</feature>
<dbReference type="AlphaFoldDB" id="A0A6P8YJK0"/>
<reference evidence="3" key="1">
    <citation type="submission" date="2025-08" db="UniProtKB">
        <authorList>
            <consortium name="RefSeq"/>
        </authorList>
    </citation>
    <scope>IDENTIFICATION</scope>
    <source>
        <tissue evidence="3">Total insect</tissue>
    </source>
</reference>
<sequence length="304" mass="31809">MGNACCCATAASSHRTVLPPRSSATVYVSASGGDLLEVPAADGYPQLPRAPPNPLADGGGRVLVVTVCSDADRPLTLRRGTHIGNLHVSALLPAHIRAIMAEDAGATPAAELPAPLLALLDSCTAALSEGGEIGHCTLVEHDIDTVDSVPMKQAPRRLGFHQQQTADNSIREMTEQDVMEQSHSPWASLIATPRDKTQIRSGSRWSSATTCCGAASWTTETASPTSSSPLYSARCTTPLAPAATLTTTRRSPRCGPTSTGQPSTRRSSCGACPVLRVVPRQEGSSPPHPGRHYRTILAVEADVP</sequence>
<evidence type="ECO:0000256" key="1">
    <source>
        <dbReference type="SAM" id="MobiDB-lite"/>
    </source>
</evidence>
<gene>
    <name evidence="3" type="primary">LOC117641123</name>
</gene>
<evidence type="ECO:0000313" key="2">
    <source>
        <dbReference type="Proteomes" id="UP000515158"/>
    </source>
</evidence>
<dbReference type="Proteomes" id="UP000515158">
    <property type="component" value="Unplaced"/>
</dbReference>
<dbReference type="GO" id="GO:0071897">
    <property type="term" value="P:DNA biosynthetic process"/>
    <property type="evidence" value="ECO:0007669"/>
    <property type="project" value="UniProtKB-ARBA"/>
</dbReference>
<accession>A0A6P8YJK0</accession>
<dbReference type="Gene3D" id="3.10.10.10">
    <property type="entry name" value="HIV Type 1 Reverse Transcriptase, subunit A, domain 1"/>
    <property type="match status" value="1"/>
</dbReference>
<dbReference type="OrthoDB" id="9996999at2759"/>
<proteinExistence type="predicted"/>
<dbReference type="GeneID" id="117641123"/>